<dbReference type="AlphaFoldDB" id="A0A2M9G2E3"/>
<evidence type="ECO:0000313" key="2">
    <source>
        <dbReference type="Proteomes" id="UP000229498"/>
    </source>
</evidence>
<evidence type="ECO:0000313" key="1">
    <source>
        <dbReference type="EMBL" id="PJK29891.1"/>
    </source>
</evidence>
<reference evidence="1 2" key="1">
    <citation type="submission" date="2017-11" db="EMBL/GenBank/DDBJ databases">
        <title>Draft genome sequence of Rhizobiales bacterium SY3-13.</title>
        <authorList>
            <person name="Sun C."/>
        </authorList>
    </citation>
    <scope>NUCLEOTIDE SEQUENCE [LARGE SCALE GENOMIC DNA]</scope>
    <source>
        <strain evidence="1 2">SY3-13</strain>
    </source>
</reference>
<organism evidence="1 2">
    <name type="scientific">Minwuia thermotolerans</name>
    <dbReference type="NCBI Taxonomy" id="2056226"/>
    <lineage>
        <taxon>Bacteria</taxon>
        <taxon>Pseudomonadati</taxon>
        <taxon>Pseudomonadota</taxon>
        <taxon>Alphaproteobacteria</taxon>
        <taxon>Minwuiales</taxon>
        <taxon>Minwuiaceae</taxon>
        <taxon>Minwuia</taxon>
    </lineage>
</organism>
<comment type="caution">
    <text evidence="1">The sequence shown here is derived from an EMBL/GenBank/DDBJ whole genome shotgun (WGS) entry which is preliminary data.</text>
</comment>
<sequence>METRRGHQRFLLELEGACAVCGAPFRLRTRASVEKYLTRTCAQHRRRRYAFRYAHARRAEQPASERHGHRVEPEMAETAATCAMLRLLYKRSAAPGDKVEARRLALIGLRTAPLERLTVPDLRRARRLLREAIARPGA</sequence>
<gene>
    <name evidence="1" type="ORF">CVT23_08940</name>
</gene>
<dbReference type="Proteomes" id="UP000229498">
    <property type="component" value="Unassembled WGS sequence"/>
</dbReference>
<accession>A0A2M9G2E3</accession>
<keyword evidence="2" id="KW-1185">Reference proteome</keyword>
<dbReference type="EMBL" id="PHIG01000031">
    <property type="protein sequence ID" value="PJK29891.1"/>
    <property type="molecule type" value="Genomic_DNA"/>
</dbReference>
<proteinExistence type="predicted"/>
<name>A0A2M9G2E3_9PROT</name>
<protein>
    <submittedName>
        <fullName evidence="1">Uncharacterized protein</fullName>
    </submittedName>
</protein>